<dbReference type="Proteomes" id="UP000184216">
    <property type="component" value="Unassembled WGS sequence"/>
</dbReference>
<dbReference type="EMBL" id="FRBX01000010">
    <property type="protein sequence ID" value="SHN22203.1"/>
    <property type="molecule type" value="Genomic_DNA"/>
</dbReference>
<reference evidence="1 2" key="1">
    <citation type="submission" date="2016-11" db="EMBL/GenBank/DDBJ databases">
        <authorList>
            <person name="Varghese N."/>
            <person name="Submissions S."/>
        </authorList>
    </citation>
    <scope>NUCLEOTIDE SEQUENCE [LARGE SCALE GENOMIC DNA]</scope>
    <source>
        <strain evidence="1 2">DSM 6368</strain>
    </source>
</reference>
<sequence length="34" mass="4116">MIQILNKNDFAGWDFYALIILLLMKKNTFENHFL</sequence>
<organism evidence="1 2">
    <name type="scientific">Flavobacterium pectinovorum</name>
    <dbReference type="NCBI Taxonomy" id="29533"/>
    <lineage>
        <taxon>Bacteria</taxon>
        <taxon>Pseudomonadati</taxon>
        <taxon>Bacteroidota</taxon>
        <taxon>Flavobacteriia</taxon>
        <taxon>Flavobacteriales</taxon>
        <taxon>Flavobacteriaceae</taxon>
        <taxon>Flavobacterium</taxon>
    </lineage>
</organism>
<accession>A0ABY1JAB2</accession>
<evidence type="ECO:0000313" key="1">
    <source>
        <dbReference type="EMBL" id="SHN22203.1"/>
    </source>
</evidence>
<gene>
    <name evidence="1" type="ORF">SAMN05444387_4772</name>
</gene>
<proteinExistence type="predicted"/>
<protein>
    <submittedName>
        <fullName evidence="1">Uncharacterized protein</fullName>
    </submittedName>
</protein>
<name>A0ABY1JAB2_9FLAO</name>
<keyword evidence="2" id="KW-1185">Reference proteome</keyword>
<evidence type="ECO:0000313" key="2">
    <source>
        <dbReference type="Proteomes" id="UP000184216"/>
    </source>
</evidence>
<comment type="caution">
    <text evidence="1">The sequence shown here is derived from an EMBL/GenBank/DDBJ whole genome shotgun (WGS) entry which is preliminary data.</text>
</comment>